<comment type="caution">
    <text evidence="1">The sequence shown here is derived from an EMBL/GenBank/DDBJ whole genome shotgun (WGS) entry which is preliminary data.</text>
</comment>
<proteinExistence type="predicted"/>
<dbReference type="EMBL" id="SZYD01002296">
    <property type="protein sequence ID" value="KAC9722390.1"/>
    <property type="molecule type" value="Genomic_DNA"/>
</dbReference>
<evidence type="ECO:0000313" key="2">
    <source>
        <dbReference type="Proteomes" id="UP000326396"/>
    </source>
</evidence>
<organism evidence="1 2">
    <name type="scientific">Mikania micrantha</name>
    <name type="common">bitter vine</name>
    <dbReference type="NCBI Taxonomy" id="192012"/>
    <lineage>
        <taxon>Eukaryota</taxon>
        <taxon>Viridiplantae</taxon>
        <taxon>Streptophyta</taxon>
        <taxon>Embryophyta</taxon>
        <taxon>Tracheophyta</taxon>
        <taxon>Spermatophyta</taxon>
        <taxon>Magnoliopsida</taxon>
        <taxon>eudicotyledons</taxon>
        <taxon>Gunneridae</taxon>
        <taxon>Pentapetalae</taxon>
        <taxon>asterids</taxon>
        <taxon>campanulids</taxon>
        <taxon>Asterales</taxon>
        <taxon>Asteraceae</taxon>
        <taxon>Asteroideae</taxon>
        <taxon>Heliantheae alliance</taxon>
        <taxon>Eupatorieae</taxon>
        <taxon>Mikania</taxon>
    </lineage>
</organism>
<reference evidence="1 2" key="1">
    <citation type="submission" date="2019-05" db="EMBL/GenBank/DDBJ databases">
        <title>Mikania micrantha, genome provides insights into the molecular mechanism of rapid growth.</title>
        <authorList>
            <person name="Liu B."/>
        </authorList>
    </citation>
    <scope>NUCLEOTIDE SEQUENCE [LARGE SCALE GENOMIC DNA]</scope>
    <source>
        <strain evidence="1">NLD-2019</strain>
        <tissue evidence="1">Leaf</tissue>
    </source>
</reference>
<accession>A0A5N6L9L7</accession>
<evidence type="ECO:0000313" key="1">
    <source>
        <dbReference type="EMBL" id="KAC9722390.1"/>
    </source>
</evidence>
<dbReference type="Proteomes" id="UP000326396">
    <property type="component" value="Unassembled WGS sequence"/>
</dbReference>
<keyword evidence="2" id="KW-1185">Reference proteome</keyword>
<dbReference type="AlphaFoldDB" id="A0A5N6L9L7"/>
<name>A0A5N6L9L7_9ASTR</name>
<sequence length="130" mass="15033">MSRNDDRIREIREIRFKTMKLGLLGSAETHRGTRWASNWSFAVREAWAGGFEFSEKRRSTRRPIIFHLRVPLEAIDKVLEARNQRLEAWGRSLELVIDTTNTCDDPGAVLRGFQAATHLFQSHLDPLELS</sequence>
<gene>
    <name evidence="1" type="ORF">E3N88_45337</name>
</gene>
<protein>
    <submittedName>
        <fullName evidence="1">Uncharacterized protein</fullName>
    </submittedName>
</protein>